<protein>
    <submittedName>
        <fullName evidence="2">Uncharacterized protein</fullName>
    </submittedName>
</protein>
<dbReference type="RefSeq" id="WP_328986621.1">
    <property type="nucleotide sequence ID" value="NZ_CP121472.1"/>
</dbReference>
<organism evidence="2 3">
    <name type="scientific">Thiorhodovibrio winogradskyi</name>
    <dbReference type="NCBI Taxonomy" id="77007"/>
    <lineage>
        <taxon>Bacteria</taxon>
        <taxon>Pseudomonadati</taxon>
        <taxon>Pseudomonadota</taxon>
        <taxon>Gammaproteobacteria</taxon>
        <taxon>Chromatiales</taxon>
        <taxon>Chromatiaceae</taxon>
        <taxon>Thiorhodovibrio</taxon>
    </lineage>
</organism>
<keyword evidence="3" id="KW-1185">Reference proteome</keyword>
<evidence type="ECO:0000313" key="3">
    <source>
        <dbReference type="Proteomes" id="UP001432180"/>
    </source>
</evidence>
<evidence type="ECO:0000256" key="1">
    <source>
        <dbReference type="SAM" id="MobiDB-lite"/>
    </source>
</evidence>
<dbReference type="Proteomes" id="UP001432180">
    <property type="component" value="Chromosome"/>
</dbReference>
<reference evidence="2 3" key="1">
    <citation type="journal article" date="2023" name="Microorganisms">
        <title>Thiorhodovibrio frisius and Trv. litoralis spp. nov., Two Novel Members from a Clade of Fastidious Purple Sulfur Bacteria That Exhibit Unique Red-Shifted Light-Harvesting Capabilities.</title>
        <authorList>
            <person name="Methner A."/>
            <person name="Kuzyk S.B."/>
            <person name="Petersen J."/>
            <person name="Bauer S."/>
            <person name="Brinkmann H."/>
            <person name="Sichau K."/>
            <person name="Wanner G."/>
            <person name="Wolf J."/>
            <person name="Neumann-Schaal M."/>
            <person name="Henke P."/>
            <person name="Tank M."/>
            <person name="Sproer C."/>
            <person name="Bunk B."/>
            <person name="Overmann J."/>
        </authorList>
    </citation>
    <scope>NUCLEOTIDE SEQUENCE [LARGE SCALE GENOMIC DNA]</scope>
    <source>
        <strain evidence="2 3">DSM 6702</strain>
    </source>
</reference>
<proteinExistence type="predicted"/>
<feature type="region of interest" description="Disordered" evidence="1">
    <location>
        <begin position="1"/>
        <end position="41"/>
    </location>
</feature>
<name>A0ABZ0S948_9GAMM</name>
<dbReference type="EMBL" id="CP121472">
    <property type="protein sequence ID" value="WPL16075.1"/>
    <property type="molecule type" value="Genomic_DNA"/>
</dbReference>
<sequence length="41" mass="4604">MTANDDNAGRQSGWPKPLHCEQCQQEIPPDEALHPEGQDYP</sequence>
<accession>A0ABZ0S948</accession>
<feature type="compositionally biased region" description="Basic and acidic residues" evidence="1">
    <location>
        <begin position="31"/>
        <end position="41"/>
    </location>
</feature>
<evidence type="ECO:0000313" key="2">
    <source>
        <dbReference type="EMBL" id="WPL16075.1"/>
    </source>
</evidence>
<gene>
    <name evidence="2" type="ORF">Thiowin_01008</name>
</gene>